<accession>A0A0L8G6W7</accession>
<dbReference type="AlphaFoldDB" id="A0A0L8G6W7"/>
<gene>
    <name evidence="2" type="ORF">OCBIM_22039582mg</name>
</gene>
<reference evidence="2" key="1">
    <citation type="submission" date="2015-07" db="EMBL/GenBank/DDBJ databases">
        <title>MeaNS - Measles Nucleotide Surveillance Program.</title>
        <authorList>
            <person name="Tran T."/>
            <person name="Druce J."/>
        </authorList>
    </citation>
    <scope>NUCLEOTIDE SEQUENCE</scope>
    <source>
        <strain evidence="2">UCB-OBI-ISO-001</strain>
        <tissue evidence="2">Gonad</tissue>
    </source>
</reference>
<organism evidence="2">
    <name type="scientific">Octopus bimaculoides</name>
    <name type="common">California two-spotted octopus</name>
    <dbReference type="NCBI Taxonomy" id="37653"/>
    <lineage>
        <taxon>Eukaryota</taxon>
        <taxon>Metazoa</taxon>
        <taxon>Spiralia</taxon>
        <taxon>Lophotrochozoa</taxon>
        <taxon>Mollusca</taxon>
        <taxon>Cephalopoda</taxon>
        <taxon>Coleoidea</taxon>
        <taxon>Octopodiformes</taxon>
        <taxon>Octopoda</taxon>
        <taxon>Incirrata</taxon>
        <taxon>Octopodidae</taxon>
        <taxon>Octopus</taxon>
    </lineage>
</organism>
<keyword evidence="1" id="KW-0812">Transmembrane</keyword>
<sequence length="83" mass="9474">MECSYKIKSNICSVVCFAVVCNSIITIINNNYFPKGFVKNGTEEWIRSFTSIMKKIIRTGLNGLFLQLLLWVSSFQNSLQNTD</sequence>
<protein>
    <submittedName>
        <fullName evidence="2">Uncharacterized protein</fullName>
    </submittedName>
</protein>
<proteinExistence type="predicted"/>
<keyword evidence="1" id="KW-0472">Membrane</keyword>
<dbReference type="EMBL" id="KQ423712">
    <property type="protein sequence ID" value="KOF72330.1"/>
    <property type="molecule type" value="Genomic_DNA"/>
</dbReference>
<name>A0A0L8G6W7_OCTBM</name>
<evidence type="ECO:0000256" key="1">
    <source>
        <dbReference type="SAM" id="Phobius"/>
    </source>
</evidence>
<keyword evidence="1" id="KW-1133">Transmembrane helix</keyword>
<evidence type="ECO:0000313" key="2">
    <source>
        <dbReference type="EMBL" id="KOF72330.1"/>
    </source>
</evidence>
<feature type="transmembrane region" description="Helical" evidence="1">
    <location>
        <begin position="56"/>
        <end position="75"/>
    </location>
</feature>